<name>A0A1A8T8N3_9GAMM</name>
<dbReference type="OrthoDB" id="7066167at2"/>
<dbReference type="Proteomes" id="UP000092627">
    <property type="component" value="Unassembled WGS sequence"/>
</dbReference>
<dbReference type="RefSeq" id="WP_156496538.1">
    <property type="nucleotide sequence ID" value="NZ_FLOC01000006.1"/>
</dbReference>
<organism evidence="1 2">
    <name type="scientific">Marinomonas aquimarina</name>
    <dbReference type="NCBI Taxonomy" id="295068"/>
    <lineage>
        <taxon>Bacteria</taxon>
        <taxon>Pseudomonadati</taxon>
        <taxon>Pseudomonadota</taxon>
        <taxon>Gammaproteobacteria</taxon>
        <taxon>Oceanospirillales</taxon>
        <taxon>Oceanospirillaceae</taxon>
        <taxon>Marinomonas</taxon>
    </lineage>
</organism>
<evidence type="ECO:0000313" key="2">
    <source>
        <dbReference type="Proteomes" id="UP000092627"/>
    </source>
</evidence>
<reference evidence="1 2" key="1">
    <citation type="submission" date="2016-06" db="EMBL/GenBank/DDBJ databases">
        <authorList>
            <person name="Kjaerup R.B."/>
            <person name="Dalgaard T.S."/>
            <person name="Juul-Madsen H.R."/>
        </authorList>
    </citation>
    <scope>NUCLEOTIDE SEQUENCE [LARGE SCALE GENOMIC DNA]</scope>
    <source>
        <strain evidence="1 2">CECT 5080</strain>
    </source>
</reference>
<evidence type="ECO:0000313" key="1">
    <source>
        <dbReference type="EMBL" id="SBS29042.1"/>
    </source>
</evidence>
<dbReference type="EMBL" id="FLOC01000006">
    <property type="protein sequence ID" value="SBS29042.1"/>
    <property type="molecule type" value="Genomic_DNA"/>
</dbReference>
<dbReference type="STRING" id="295068.MAQ5080_01270"/>
<proteinExistence type="predicted"/>
<evidence type="ECO:0008006" key="3">
    <source>
        <dbReference type="Google" id="ProtNLM"/>
    </source>
</evidence>
<keyword evidence="2" id="KW-1185">Reference proteome</keyword>
<gene>
    <name evidence="1" type="ORF">MAQ5080_01270</name>
</gene>
<sequence length="157" mass="17143">MEYSLEFSERLIESADALFHVSPVKNEAGRAILYLSCLSCEISLKALLESCGYSPSELKRHSHKLDKLLNVIGTCKFIGTDKRATSIRSKEVVPNTANGTVGTLLDSSLAGGSVYPNEIRYGEVVTHFPPEAMLNCAKVVNNWCKEHKGGLVRAVNS</sequence>
<dbReference type="AlphaFoldDB" id="A0A1A8T8N3"/>
<protein>
    <recommendedName>
        <fullName evidence="3">HEPN domain-containing protein</fullName>
    </recommendedName>
</protein>
<accession>A0A1A8T8N3</accession>